<gene>
    <name evidence="1" type="ORF">UU03_C0019G0009</name>
</gene>
<protein>
    <submittedName>
        <fullName evidence="1">Uncharacterized protein</fullName>
    </submittedName>
</protein>
<comment type="caution">
    <text evidence="1">The sequence shown here is derived from an EMBL/GenBank/DDBJ whole genome shotgun (WGS) entry which is preliminary data.</text>
</comment>
<dbReference type="EMBL" id="LBZB01000019">
    <property type="protein sequence ID" value="KKR62975.1"/>
    <property type="molecule type" value="Genomic_DNA"/>
</dbReference>
<evidence type="ECO:0000313" key="1">
    <source>
        <dbReference type="EMBL" id="KKR62975.1"/>
    </source>
</evidence>
<evidence type="ECO:0000313" key="2">
    <source>
        <dbReference type="Proteomes" id="UP000034613"/>
    </source>
</evidence>
<reference evidence="1 2" key="1">
    <citation type="journal article" date="2015" name="Nature">
        <title>rRNA introns, odd ribosomes, and small enigmatic genomes across a large radiation of phyla.</title>
        <authorList>
            <person name="Brown C.T."/>
            <person name="Hug L.A."/>
            <person name="Thomas B.C."/>
            <person name="Sharon I."/>
            <person name="Castelle C.J."/>
            <person name="Singh A."/>
            <person name="Wilkins M.J."/>
            <person name="Williams K.H."/>
            <person name="Banfield J.F."/>
        </authorList>
    </citation>
    <scope>NUCLEOTIDE SEQUENCE [LARGE SCALE GENOMIC DNA]</scope>
</reference>
<proteinExistence type="predicted"/>
<organism evidence="1 2">
    <name type="scientific">Candidatus Woesebacteria bacterium GW2011_GWA1_40_45</name>
    <dbReference type="NCBI Taxonomy" id="1618554"/>
    <lineage>
        <taxon>Bacteria</taxon>
        <taxon>Candidatus Woeseibacteriota</taxon>
    </lineage>
</organism>
<dbReference type="AlphaFoldDB" id="A0A0G0UTI2"/>
<sequence length="63" mass="7504">MKYIIEKTDANILKRRWCDKVCYAIHSMTLSDIQALLKKPKNKYVITITMSTEESWLKKNKKI</sequence>
<accession>A0A0G0UTI2</accession>
<name>A0A0G0UTI2_9BACT</name>
<dbReference type="Proteomes" id="UP000034613">
    <property type="component" value="Unassembled WGS sequence"/>
</dbReference>